<evidence type="ECO:0000313" key="2">
    <source>
        <dbReference type="Proteomes" id="UP000002009"/>
    </source>
</evidence>
<protein>
    <submittedName>
        <fullName evidence="1">Uncharacterized protein</fullName>
    </submittedName>
</protein>
<organism evidence="1 2">
    <name type="scientific">Micromonas commoda (strain RCC299 / NOUM17 / CCMP2709)</name>
    <name type="common">Picoplanktonic green alga</name>
    <dbReference type="NCBI Taxonomy" id="296587"/>
    <lineage>
        <taxon>Eukaryota</taxon>
        <taxon>Viridiplantae</taxon>
        <taxon>Chlorophyta</taxon>
        <taxon>Mamiellophyceae</taxon>
        <taxon>Mamiellales</taxon>
        <taxon>Mamiellaceae</taxon>
        <taxon>Micromonas</taxon>
    </lineage>
</organism>
<dbReference type="OrthoDB" id="10688918at2759"/>
<evidence type="ECO:0000313" key="1">
    <source>
        <dbReference type="EMBL" id="ACO61517.1"/>
    </source>
</evidence>
<dbReference type="AlphaFoldDB" id="C1DYZ5"/>
<dbReference type="KEGG" id="mis:MICPUN_53943"/>
<accession>C1DYZ5</accession>
<sequence>MSKATALIDHTGSGGLTIKSAGTVSVEDVRFTANKIGIVTDTDLISLANEAVTIDGKMTTTGDLMVTDNTKFAVYASNGNTVVGGTLGVTSAATLSSSLDVAQTFRVATSKFTVDHSSGNTVVAGTLAVDGATTLKSAVSLPLDAATITHTADSSPTAGLTISSTNAHVDVESVRFTGNTIGVANDPDLVTLGVSAVTIDGTATSTGDLTVVDNTKFQVTATNGNTVVGGTLGVTGATSLTSASLSSTLVVTDATTLSNTLTVAQGATLSSTLNVALDATLQKNLIMSDAAAALTHSAATGGLTIKSTNGYVDVEQVRFTDKTIGIDGDPDLVTLASNAVTISGTLDTTGNFKVASTKFSVDSATGDTVVTGTLAVTGATTLSSTLGVTGAVTLSDTVNVALDATLQGDLIMSDAAATLTHSAATGGLTIKSTSGYVDVEQVRFADKTIGISADASLITLASAQVTIGGTLKLDSTGDVEVAKALASITHTGGTGMAISSTTGYVDIESVRFGGSVMGPTGDPDLVTLASGALTIAGTLSTTGTFAVAGNKFTVASDTGNTAVFGELGVTGAATLSSSLDVNSDFKVATNKFTVTASSGDTTVAGTFTSGDATVSGTLGVTGATTITTTLNVGSDFKVATDKFQVTATSGNTAV</sequence>
<dbReference type="GeneID" id="8240964"/>
<dbReference type="InParanoid" id="C1DYZ5"/>
<dbReference type="RefSeq" id="XP_002500259.1">
    <property type="nucleotide sequence ID" value="XM_002500213.1"/>
</dbReference>
<reference evidence="1 2" key="1">
    <citation type="journal article" date="2009" name="Science">
        <title>Green evolution and dynamic adaptations revealed by genomes of the marine picoeukaryotes Micromonas.</title>
        <authorList>
            <person name="Worden A.Z."/>
            <person name="Lee J.H."/>
            <person name="Mock T."/>
            <person name="Rouze P."/>
            <person name="Simmons M.P."/>
            <person name="Aerts A.L."/>
            <person name="Allen A.E."/>
            <person name="Cuvelier M.L."/>
            <person name="Derelle E."/>
            <person name="Everett M.V."/>
            <person name="Foulon E."/>
            <person name="Grimwood J."/>
            <person name="Gundlach H."/>
            <person name="Henrissat B."/>
            <person name="Napoli C."/>
            <person name="McDonald S.M."/>
            <person name="Parker M.S."/>
            <person name="Rombauts S."/>
            <person name="Salamov A."/>
            <person name="Von Dassow P."/>
            <person name="Badger J.H."/>
            <person name="Coutinho P.M."/>
            <person name="Demir E."/>
            <person name="Dubchak I."/>
            <person name="Gentemann C."/>
            <person name="Eikrem W."/>
            <person name="Gready J.E."/>
            <person name="John U."/>
            <person name="Lanier W."/>
            <person name="Lindquist E.A."/>
            <person name="Lucas S."/>
            <person name="Mayer K.F."/>
            <person name="Moreau H."/>
            <person name="Not F."/>
            <person name="Otillar R."/>
            <person name="Panaud O."/>
            <person name="Pangilinan J."/>
            <person name="Paulsen I."/>
            <person name="Piegu B."/>
            <person name="Poliakov A."/>
            <person name="Robbens S."/>
            <person name="Schmutz J."/>
            <person name="Toulza E."/>
            <person name="Wyss T."/>
            <person name="Zelensky A."/>
            <person name="Zhou K."/>
            <person name="Armbrust E.V."/>
            <person name="Bhattacharya D."/>
            <person name="Goodenough U.W."/>
            <person name="Van de Peer Y."/>
            <person name="Grigoriev I.V."/>
        </authorList>
    </citation>
    <scope>NUCLEOTIDE SEQUENCE [LARGE SCALE GENOMIC DNA]</scope>
    <source>
        <strain evidence="2">RCC299 / NOUM17</strain>
    </source>
</reference>
<proteinExistence type="predicted"/>
<dbReference type="STRING" id="296587.C1DYZ5"/>
<dbReference type="EMBL" id="CP001323">
    <property type="protein sequence ID" value="ACO61517.1"/>
    <property type="molecule type" value="Genomic_DNA"/>
</dbReference>
<name>C1DYZ5_MICCC</name>
<keyword evidence="2" id="KW-1185">Reference proteome</keyword>
<feature type="non-terminal residue" evidence="1">
    <location>
        <position position="654"/>
    </location>
</feature>
<dbReference type="Proteomes" id="UP000002009">
    <property type="component" value="Chromosome 2"/>
</dbReference>
<gene>
    <name evidence="1" type="ORF">MICPUN_53943</name>
</gene>
<dbReference type="OMA" id="GMFESTT"/>